<dbReference type="SUPFAM" id="SSF52047">
    <property type="entry name" value="RNI-like"/>
    <property type="match status" value="1"/>
</dbReference>
<evidence type="ECO:0000313" key="2">
    <source>
        <dbReference type="EMBL" id="EGG15321.1"/>
    </source>
</evidence>
<dbReference type="AlphaFoldDB" id="F4Q9F2"/>
<evidence type="ECO:0000256" key="1">
    <source>
        <dbReference type="SAM" id="MobiDB-lite"/>
    </source>
</evidence>
<feature type="compositionally biased region" description="Low complexity" evidence="1">
    <location>
        <begin position="154"/>
        <end position="164"/>
    </location>
</feature>
<dbReference type="Proteomes" id="UP000007797">
    <property type="component" value="Unassembled WGS sequence"/>
</dbReference>
<dbReference type="STRING" id="1054147.F4Q9F2"/>
<accession>F4Q9F2</accession>
<protein>
    <submittedName>
        <fullName evidence="2">Uncharacterized protein</fullName>
    </submittedName>
</protein>
<sequence length="993" mass="113512">MNLFKYKTTFNLIFNNSQFVSSTLIINNLSTASTTTSLIRTFKTNSFYSTLPSHQSTNFVNIPIPSSTDTTTTTCTSNMVKKASTSATILSNVSTSTKKQAKLNTTKKTKKIVVVESIESESESSPSESDYDSDNSDITSSSDDNNVKVKKNSKPSTTSKSTTTTTTNFGYTIKSKDPLTIIFDTTKDLNDWYKTNHKTMTEVYMGFYYKATGLDCVSYMEAIDESLCFGWIDGVRKKGTTEYYLQRFTPRRTDGRSNWSAVNIAKVQKLQAEGRMKPAGLAAFDKRENRTLEDAISAENPEFDDECMALLKAHKKALTFFNEQSATYQKYTKRWVMSAKREETRHDRMQQLVESNIQDNVDIVCLLFTCKQLYHNNSIRRSIKFKGIDVIDNKEEPAEISKQFIATISRFNLNSFKDILDNSISYQHVVLHDLYYKRYPKWIQDHLYSGNIVDKSNITTAIVLHDSKTIESLYDIPSIETLYITYNESNAMNLAISRLPNLQRLEVSAWRLDLDKHESLKSLVIDVQYDEGNVGYGYPLLSYYINEFVSLTELTFKMFIDIDYIELDLLPISLTSLTLRLREIPPRDSFSPLVSLVYLAIDMNSCEIQGDGEDEILDLDGLPNLKTFKLKECGESPPPEYLCTEISVPPSIKILTLLSDYIRIAPQSTMPLLETLNVSQSLLINDKISLSQSPSIKKLVIDHCNQPMPDNIVIPPTVKRLRIIKETKDDILGQVKLPSSLLHLTVKGGCYEAVQQLPESLVKLQQTESTSPVPTLPQHLKKLTLYINDELDDNNNNNNNINNNINYPPHLETLNLLKQGDYTIDVPPTIKNLSIVLRHQQHKLLKMNDKLENPIYSISSRIDKSITTQQSKQQQWLPTNTTHLTCYLKDHLQKPLTFRLDEIINHTNVRYLTLIVTIDDDEVNFDDEVNLQFSIHRLDSDNNNVLVLERQSLTGGIITQRKNNKQKQYDPIYLYFDGNSPFEFHWSFNDKMN</sequence>
<feature type="region of interest" description="Disordered" evidence="1">
    <location>
        <begin position="117"/>
        <end position="164"/>
    </location>
</feature>
<proteinExistence type="predicted"/>
<dbReference type="EMBL" id="GL883026">
    <property type="protein sequence ID" value="EGG15321.1"/>
    <property type="molecule type" value="Genomic_DNA"/>
</dbReference>
<dbReference type="OrthoDB" id="19385at2759"/>
<organism evidence="2 3">
    <name type="scientific">Cavenderia fasciculata</name>
    <name type="common">Slime mold</name>
    <name type="synonym">Dictyostelium fasciculatum</name>
    <dbReference type="NCBI Taxonomy" id="261658"/>
    <lineage>
        <taxon>Eukaryota</taxon>
        <taxon>Amoebozoa</taxon>
        <taxon>Evosea</taxon>
        <taxon>Eumycetozoa</taxon>
        <taxon>Dictyostelia</taxon>
        <taxon>Acytosteliales</taxon>
        <taxon>Cavenderiaceae</taxon>
        <taxon>Cavenderia</taxon>
    </lineage>
</organism>
<name>F4Q9F2_CACFS</name>
<dbReference type="Pfam" id="PF13376">
    <property type="entry name" value="OmdA"/>
    <property type="match status" value="1"/>
</dbReference>
<dbReference type="GeneID" id="14867082"/>
<reference evidence="3" key="1">
    <citation type="journal article" date="2011" name="Genome Res.">
        <title>Phylogeny-wide analysis of social amoeba genomes highlights ancient origins for complex intercellular communication.</title>
        <authorList>
            <person name="Heidel A.J."/>
            <person name="Lawal H.M."/>
            <person name="Felder M."/>
            <person name="Schilde C."/>
            <person name="Helps N.R."/>
            <person name="Tunggal B."/>
            <person name="Rivero F."/>
            <person name="John U."/>
            <person name="Schleicher M."/>
            <person name="Eichinger L."/>
            <person name="Platzer M."/>
            <person name="Noegel A.A."/>
            <person name="Schaap P."/>
            <person name="Gloeckner G."/>
        </authorList>
    </citation>
    <scope>NUCLEOTIDE SEQUENCE [LARGE SCALE GENOMIC DNA]</scope>
    <source>
        <strain evidence="3">SH3</strain>
    </source>
</reference>
<keyword evidence="3" id="KW-1185">Reference proteome</keyword>
<dbReference type="RefSeq" id="XP_004352041.1">
    <property type="nucleotide sequence ID" value="XM_004351989.1"/>
</dbReference>
<evidence type="ECO:0000313" key="3">
    <source>
        <dbReference type="Proteomes" id="UP000007797"/>
    </source>
</evidence>
<dbReference type="KEGG" id="dfa:DFA_10155"/>
<gene>
    <name evidence="2" type="ORF">DFA_10155</name>
</gene>